<dbReference type="Proteomes" id="UP000252085">
    <property type="component" value="Unassembled WGS sequence"/>
</dbReference>
<dbReference type="CDD" id="cd01936">
    <property type="entry name" value="Ntn_CA"/>
    <property type="match status" value="1"/>
</dbReference>
<keyword evidence="4" id="KW-0865">Zymogen</keyword>
<protein>
    <submittedName>
        <fullName evidence="7">7-beta-(4-carbaxybutanamido)cephalosporanic acid acylase</fullName>
    </submittedName>
</protein>
<comment type="similarity">
    <text evidence="1">Belongs to the peptidase S45 family.</text>
</comment>
<dbReference type="Gene3D" id="3.60.20.10">
    <property type="entry name" value="Glutamine Phosphoribosylpyrophosphate, subunit 1, domain 1"/>
    <property type="match status" value="1"/>
</dbReference>
<feature type="binding site" evidence="6">
    <location>
        <position position="265"/>
    </location>
    <ligand>
        <name>Ca(2+)</name>
        <dbReference type="ChEBI" id="CHEBI:29108"/>
    </ligand>
</feature>
<dbReference type="AlphaFoldDB" id="A0A367RK89"/>
<evidence type="ECO:0000256" key="2">
    <source>
        <dbReference type="ARBA" id="ARBA00022729"/>
    </source>
</evidence>
<evidence type="ECO:0000313" key="8">
    <source>
        <dbReference type="Proteomes" id="UP000252085"/>
    </source>
</evidence>
<dbReference type="PANTHER" id="PTHR34218:SF3">
    <property type="entry name" value="ACYL-HOMOSERINE LACTONE ACYLASE PVDQ"/>
    <property type="match status" value="1"/>
</dbReference>
<keyword evidence="6" id="KW-0479">Metal-binding</keyword>
<dbReference type="InterPro" id="IPR023343">
    <property type="entry name" value="Penicillin_amidase_dom1"/>
</dbReference>
<dbReference type="PIRSF" id="PIRSF001227">
    <property type="entry name" value="Pen_acylase"/>
    <property type="match status" value="1"/>
</dbReference>
<evidence type="ECO:0000256" key="4">
    <source>
        <dbReference type="ARBA" id="ARBA00023145"/>
    </source>
</evidence>
<dbReference type="InterPro" id="IPR002692">
    <property type="entry name" value="S45"/>
</dbReference>
<accession>A0A367RK89</accession>
<gene>
    <name evidence="7" type="ORF">A6769_16335</name>
</gene>
<evidence type="ECO:0000256" key="6">
    <source>
        <dbReference type="PIRSR" id="PIRSR001227-2"/>
    </source>
</evidence>
<dbReference type="SUPFAM" id="SSF56235">
    <property type="entry name" value="N-terminal nucleophile aminohydrolases (Ntn hydrolases)"/>
    <property type="match status" value="1"/>
</dbReference>
<feature type="active site" description="Nucleophile" evidence="5">
    <location>
        <position position="193"/>
    </location>
</feature>
<keyword evidence="6" id="KW-0106">Calcium</keyword>
<comment type="caution">
    <text evidence="7">The sequence shown here is derived from an EMBL/GenBank/DDBJ whole genome shotgun (WGS) entry which is preliminary data.</text>
</comment>
<keyword evidence="2" id="KW-0732">Signal</keyword>
<feature type="binding site" evidence="6">
    <location>
        <position position="268"/>
    </location>
    <ligand>
        <name>Ca(2+)</name>
        <dbReference type="ChEBI" id="CHEBI:29108"/>
    </ligand>
</feature>
<evidence type="ECO:0000256" key="3">
    <source>
        <dbReference type="ARBA" id="ARBA00022801"/>
    </source>
</evidence>
<dbReference type="InterPro" id="IPR043146">
    <property type="entry name" value="Penicillin_amidase_N_B-knob"/>
</dbReference>
<reference evidence="7 8" key="1">
    <citation type="submission" date="2016-04" db="EMBL/GenBank/DDBJ databases">
        <authorList>
            <person name="Evans L.H."/>
            <person name="Alamgir A."/>
            <person name="Owens N."/>
            <person name="Weber N.D."/>
            <person name="Virtaneva K."/>
            <person name="Barbian K."/>
            <person name="Babar A."/>
            <person name="Rosenke K."/>
        </authorList>
    </citation>
    <scope>NUCLEOTIDE SEQUENCE [LARGE SCALE GENOMIC DNA]</scope>
    <source>
        <strain evidence="7">NIES-2108</strain>
    </source>
</reference>
<dbReference type="InterPro" id="IPR043147">
    <property type="entry name" value="Penicillin_amidase_A-knob"/>
</dbReference>
<organism evidence="7 8">
    <name type="scientific">Nostoc punctiforme NIES-2108</name>
    <dbReference type="NCBI Taxonomy" id="1356359"/>
    <lineage>
        <taxon>Bacteria</taxon>
        <taxon>Bacillati</taxon>
        <taxon>Cyanobacteriota</taxon>
        <taxon>Cyanophyceae</taxon>
        <taxon>Nostocales</taxon>
        <taxon>Nostocaceae</taxon>
        <taxon>Nostoc</taxon>
    </lineage>
</organism>
<dbReference type="GO" id="GO:0017000">
    <property type="term" value="P:antibiotic biosynthetic process"/>
    <property type="evidence" value="ECO:0007669"/>
    <property type="project" value="InterPro"/>
</dbReference>
<name>A0A367RK89_NOSPU</name>
<sequence length="703" mass="79248">MYLWQFDQPILKRKFSRFLAFILSAILVVVLANNSFATAPKTTEILWDTYGIPHIYGKDAPSTFQAFGWAQMQSHANLLLRLYGQARGKAAEYWGEEYLESDKWVLTMGVPNRANSWYRAQSPAFRSYINAFTSGINTYAKAHPDLIDEQLKIVLPVKPEDVLAHLQRVLYFTFIVNQEQVTDITHTQSKAGSNGWAIAPKHSASGKAMLLANPHLLWSDLFVWYEAQITAPEMNASGAALVGIPVLAIAFNDYLGWTHTVNTHDGWDVYKLKLTDDGYLFDGKVRPFTTSKFLLKVKQKNGSLVEQSLLVKSSVHGAVVQEKDGFAVALRVVGADRPGVLEQWWDMARSRNLTQFQKVLKRLQLPMFTVMYADRAGHIMHLFNGLVPIRQQGDFQYWEGLIPGDTSKTLWKKMHPYQDLPRVIDPPSGWLQNANDAPWTTTFPSAIKADDYPAYMAPRGKMPFRAQSSAKMLAEDPKISFVEMIKYKHSTKMELAERILDDLIPAAQKYGDQLTHRAADILAAWNRNADADSRGAVLFSFWWQEMDQDQTFSIPWNENSWCTTPDGLKDPESAAKALQIAAAKVEKAYGKLDVAWGEVFRVRSGNLDLPANGGDGDLGIFRVLNFAPSTDERFQAVAGDSYVAAIEFSQPVRAMALLSYGNATQPGSPHITDQLQLFTRKQLRPVWRTRPEVLANLEERKTF</sequence>
<proteinExistence type="inferred from homology"/>
<dbReference type="Pfam" id="PF01804">
    <property type="entry name" value="Penicil_amidase"/>
    <property type="match status" value="1"/>
</dbReference>
<dbReference type="EMBL" id="LXQE01000149">
    <property type="protein sequence ID" value="RCJ36439.1"/>
    <property type="molecule type" value="Genomic_DNA"/>
</dbReference>
<dbReference type="InterPro" id="IPR014395">
    <property type="entry name" value="Pen/GL7ACA/AHL_acylase"/>
</dbReference>
<evidence type="ECO:0000256" key="5">
    <source>
        <dbReference type="PIRSR" id="PIRSR001227-1"/>
    </source>
</evidence>
<dbReference type="InterPro" id="IPR029055">
    <property type="entry name" value="Ntn_hydrolases_N"/>
</dbReference>
<dbReference type="Gene3D" id="1.10.1400.10">
    <property type="match status" value="1"/>
</dbReference>
<keyword evidence="3" id="KW-0378">Hydrolase</keyword>
<dbReference type="Gene3D" id="2.30.120.10">
    <property type="match status" value="1"/>
</dbReference>
<evidence type="ECO:0000256" key="1">
    <source>
        <dbReference type="ARBA" id="ARBA00006586"/>
    </source>
</evidence>
<dbReference type="PANTHER" id="PTHR34218">
    <property type="entry name" value="PEPTIDASE S45 PENICILLIN AMIDASE"/>
    <property type="match status" value="1"/>
</dbReference>
<evidence type="ECO:0000313" key="7">
    <source>
        <dbReference type="EMBL" id="RCJ36439.1"/>
    </source>
</evidence>
<dbReference type="GO" id="GO:0016811">
    <property type="term" value="F:hydrolase activity, acting on carbon-nitrogen (but not peptide) bonds, in linear amides"/>
    <property type="evidence" value="ECO:0007669"/>
    <property type="project" value="InterPro"/>
</dbReference>
<dbReference type="GO" id="GO:0046872">
    <property type="term" value="F:metal ion binding"/>
    <property type="evidence" value="ECO:0007669"/>
    <property type="project" value="UniProtKB-KW"/>
</dbReference>
<comment type="cofactor">
    <cofactor evidence="6">
        <name>Ca(2+)</name>
        <dbReference type="ChEBI" id="CHEBI:29108"/>
    </cofactor>
    <text evidence="6">Binds 1 Ca(2+) ion per dimer.</text>
</comment>
<dbReference type="Gene3D" id="1.10.439.10">
    <property type="entry name" value="Penicillin Amidohydrolase, domain 1"/>
    <property type="match status" value="1"/>
</dbReference>